<dbReference type="Proteomes" id="UP000266273">
    <property type="component" value="Unassembled WGS sequence"/>
</dbReference>
<accession>A0A397PFR1</accession>
<sequence length="400" mass="40812">MSADGFSALAVDDLGRSLMGWQLCGWQFEIPHAPLAVTFLEPGAAPVTPTDLAPIAGQVPNAVTESPGTDEIHARPIPGGSATIHASGAPPRVDTNEVPRGNLRMTDSDASGTPASEAKAAVDSPTAGPAPSGGGSGLSDSTQEGCEDVPDVFEFNVIFQLNVLLDSDFIVQEIVGASDASLLGLGFGQWAMTGGNTQTNTATIMDAGGYGDFGWLGGSYYETNAIYSLNALNDGDIAFNLISGGGLDSAQSITTGGNTQINAATVHSLTSSAGAVPAGLQIGASDTVDYNITTQINFMNDGDVVGQQIFGGGSGTQTASTGGNSQSNTALVIDDNAVPGHDVPGNYYEYNLIYQANYMNDGDQIAQIFDAGMADPHPPESGFAADDEALPHGLFGDAIV</sequence>
<dbReference type="OrthoDB" id="8283038at2"/>
<reference evidence="2 3" key="1">
    <citation type="submission" date="2018-08" db="EMBL/GenBank/DDBJ databases">
        <title>Genomic Encyclopedia of Archaeal and Bacterial Type Strains, Phase II (KMG-II): from individual species to whole genera.</title>
        <authorList>
            <person name="Goeker M."/>
        </authorList>
    </citation>
    <scope>NUCLEOTIDE SEQUENCE [LARGE SCALE GENOMIC DNA]</scope>
    <source>
        <strain evidence="2 3">DSM 5002</strain>
    </source>
</reference>
<dbReference type="AlphaFoldDB" id="A0A397PFR1"/>
<evidence type="ECO:0000313" key="3">
    <source>
        <dbReference type="Proteomes" id="UP000266273"/>
    </source>
</evidence>
<dbReference type="EMBL" id="QXDF01000002">
    <property type="protein sequence ID" value="RIA47798.1"/>
    <property type="molecule type" value="Genomic_DNA"/>
</dbReference>
<feature type="region of interest" description="Disordered" evidence="1">
    <location>
        <begin position="64"/>
        <end position="145"/>
    </location>
</feature>
<dbReference type="RefSeq" id="WP_119062154.1">
    <property type="nucleotide sequence ID" value="NZ_QXDF01000002.1"/>
</dbReference>
<organism evidence="2 3">
    <name type="scientific">Dichotomicrobium thermohalophilum</name>
    <dbReference type="NCBI Taxonomy" id="933063"/>
    <lineage>
        <taxon>Bacteria</taxon>
        <taxon>Pseudomonadati</taxon>
        <taxon>Pseudomonadota</taxon>
        <taxon>Alphaproteobacteria</taxon>
        <taxon>Hyphomicrobiales</taxon>
        <taxon>Hyphomicrobiaceae</taxon>
        <taxon>Dichotomicrobium</taxon>
    </lineage>
</organism>
<comment type="caution">
    <text evidence="2">The sequence shown here is derived from an EMBL/GenBank/DDBJ whole genome shotgun (WGS) entry which is preliminary data.</text>
</comment>
<proteinExistence type="predicted"/>
<evidence type="ECO:0000256" key="1">
    <source>
        <dbReference type="SAM" id="MobiDB-lite"/>
    </source>
</evidence>
<gene>
    <name evidence="2" type="ORF">BXY53_2366</name>
</gene>
<keyword evidence="3" id="KW-1185">Reference proteome</keyword>
<protein>
    <submittedName>
        <fullName evidence="2">Uncharacterized protein</fullName>
    </submittedName>
</protein>
<evidence type="ECO:0000313" key="2">
    <source>
        <dbReference type="EMBL" id="RIA47798.1"/>
    </source>
</evidence>
<name>A0A397PFR1_9HYPH</name>